<name>R9I0U2_BACUN</name>
<dbReference type="AlphaFoldDB" id="R9I0U2"/>
<proteinExistence type="predicted"/>
<comment type="caution">
    <text evidence="1">The sequence shown here is derived from an EMBL/GenBank/DDBJ whole genome shotgun (WGS) entry which is preliminary data.</text>
</comment>
<gene>
    <name evidence="1" type="ORF">C801_01190</name>
</gene>
<evidence type="ECO:0000313" key="2">
    <source>
        <dbReference type="Proteomes" id="UP000014212"/>
    </source>
</evidence>
<organism evidence="1 2">
    <name type="scientific">Bacteroides uniformis dnLKV2</name>
    <dbReference type="NCBI Taxonomy" id="1235787"/>
    <lineage>
        <taxon>Bacteria</taxon>
        <taxon>Pseudomonadati</taxon>
        <taxon>Bacteroidota</taxon>
        <taxon>Bacteroidia</taxon>
        <taxon>Bacteroidales</taxon>
        <taxon>Bacteroidaceae</taxon>
        <taxon>Bacteroides</taxon>
    </lineage>
</organism>
<evidence type="ECO:0000313" key="1">
    <source>
        <dbReference type="EMBL" id="EOS09651.1"/>
    </source>
</evidence>
<dbReference type="PATRIC" id="fig|1235787.3.peg.1200"/>
<sequence length="39" mass="4798">MATFRTCVQKQRKDGFYPVYIHVTHLKKSMWFVNMNYDI</sequence>
<dbReference type="Proteomes" id="UP000014212">
    <property type="component" value="Unassembled WGS sequence"/>
</dbReference>
<dbReference type="EMBL" id="ASSO01000006">
    <property type="protein sequence ID" value="EOS09651.1"/>
    <property type="molecule type" value="Genomic_DNA"/>
</dbReference>
<protein>
    <recommendedName>
        <fullName evidence="3">Transposase</fullName>
    </recommendedName>
</protein>
<reference evidence="1 2" key="1">
    <citation type="submission" date="2013-04" db="EMBL/GenBank/DDBJ databases">
        <title>The Genome Sequence of Bacteroides uniformis dnLKV2.</title>
        <authorList>
            <consortium name="The Broad Institute Genomics Platform"/>
            <consortium name="The Broad Institute Genome Sequencing Center for Infectious Disease"/>
            <person name="Earl A."/>
            <person name="Xavier R."/>
            <person name="Kuhn K."/>
            <person name="Stappenbeck T."/>
            <person name="Walker B."/>
            <person name="Young S."/>
            <person name="Zeng Q."/>
            <person name="Gargeya S."/>
            <person name="Fitzgerald M."/>
            <person name="Haas B."/>
            <person name="Abouelleil A."/>
            <person name="Allen A.W."/>
            <person name="Alvarado L."/>
            <person name="Arachchi H.M."/>
            <person name="Berlin A.M."/>
            <person name="Chapman S.B."/>
            <person name="Gainer-Dewar J."/>
            <person name="Goldberg J."/>
            <person name="Griggs A."/>
            <person name="Gujja S."/>
            <person name="Hansen M."/>
            <person name="Howarth C."/>
            <person name="Imamovic A."/>
            <person name="Ireland A."/>
            <person name="Larimer J."/>
            <person name="McCowan C."/>
            <person name="Murphy C."/>
            <person name="Pearson M."/>
            <person name="Poon T.W."/>
            <person name="Priest M."/>
            <person name="Roberts A."/>
            <person name="Saif S."/>
            <person name="Shea T."/>
            <person name="Sisk P."/>
            <person name="Sykes S."/>
            <person name="Wortman J."/>
            <person name="Nusbaum C."/>
            <person name="Birren B."/>
        </authorList>
    </citation>
    <scope>NUCLEOTIDE SEQUENCE [LARGE SCALE GENOMIC DNA]</scope>
    <source>
        <strain evidence="2">dnLKV2</strain>
    </source>
</reference>
<evidence type="ECO:0008006" key="3">
    <source>
        <dbReference type="Google" id="ProtNLM"/>
    </source>
</evidence>
<dbReference type="HOGENOM" id="CLU_3305316_0_0_10"/>
<accession>R9I0U2</accession>